<keyword evidence="1" id="KW-0238">DNA-binding</keyword>
<evidence type="ECO:0000259" key="2">
    <source>
        <dbReference type="PROSITE" id="PS50937"/>
    </source>
</evidence>
<dbReference type="PANTHER" id="PTHR30204">
    <property type="entry name" value="REDOX-CYCLING DRUG-SENSING TRANSCRIPTIONAL ACTIVATOR SOXR"/>
    <property type="match status" value="1"/>
</dbReference>
<dbReference type="PROSITE" id="PS00552">
    <property type="entry name" value="HTH_MERR_1"/>
    <property type="match status" value="1"/>
</dbReference>
<evidence type="ECO:0000313" key="3">
    <source>
        <dbReference type="EMBL" id="MEX1664669.1"/>
    </source>
</evidence>
<protein>
    <submittedName>
        <fullName evidence="3">MerR family transcriptional regulator</fullName>
    </submittedName>
</protein>
<dbReference type="InterPro" id="IPR047057">
    <property type="entry name" value="MerR_fam"/>
</dbReference>
<dbReference type="PROSITE" id="PS50937">
    <property type="entry name" value="HTH_MERR_2"/>
    <property type="match status" value="1"/>
</dbReference>
<dbReference type="Gene3D" id="1.10.1660.10">
    <property type="match status" value="1"/>
</dbReference>
<dbReference type="SMART" id="SM00422">
    <property type="entry name" value="HTH_MERR"/>
    <property type="match status" value="1"/>
</dbReference>
<evidence type="ECO:0000256" key="1">
    <source>
        <dbReference type="ARBA" id="ARBA00023125"/>
    </source>
</evidence>
<dbReference type="InterPro" id="IPR009061">
    <property type="entry name" value="DNA-bd_dom_put_sf"/>
</dbReference>
<dbReference type="PRINTS" id="PR00040">
    <property type="entry name" value="HTHMERR"/>
</dbReference>
<dbReference type="Pfam" id="PF13411">
    <property type="entry name" value="MerR_1"/>
    <property type="match status" value="1"/>
</dbReference>
<dbReference type="SUPFAM" id="SSF46955">
    <property type="entry name" value="Putative DNA-binding domain"/>
    <property type="match status" value="1"/>
</dbReference>
<proteinExistence type="predicted"/>
<evidence type="ECO:0000313" key="4">
    <source>
        <dbReference type="Proteomes" id="UP001557484"/>
    </source>
</evidence>
<comment type="caution">
    <text evidence="3">The sequence shown here is derived from an EMBL/GenBank/DDBJ whole genome shotgun (WGS) entry which is preliminary data.</text>
</comment>
<dbReference type="EMBL" id="JBFRYB010000001">
    <property type="protein sequence ID" value="MEX1664669.1"/>
    <property type="molecule type" value="Genomic_DNA"/>
</dbReference>
<feature type="domain" description="HTH merR-type" evidence="2">
    <location>
        <begin position="1"/>
        <end position="69"/>
    </location>
</feature>
<dbReference type="InterPro" id="IPR000551">
    <property type="entry name" value="MerR-type_HTH_dom"/>
</dbReference>
<dbReference type="Proteomes" id="UP001557484">
    <property type="component" value="Unassembled WGS sequence"/>
</dbReference>
<keyword evidence="4" id="KW-1185">Reference proteome</keyword>
<organism evidence="3 4">
    <name type="scientific">Zhongshania arctica</name>
    <dbReference type="NCBI Taxonomy" id="3238302"/>
    <lineage>
        <taxon>Bacteria</taxon>
        <taxon>Pseudomonadati</taxon>
        <taxon>Pseudomonadota</taxon>
        <taxon>Gammaproteobacteria</taxon>
        <taxon>Cellvibrionales</taxon>
        <taxon>Spongiibacteraceae</taxon>
        <taxon>Zhongshania</taxon>
    </lineage>
</organism>
<sequence>MRIGELAGEARVSVETVRYYQRRDLLDIPERPYGENRIYVSEHLDRLRFIKRAQALGFSLSEVESLLSLSASSCAEAEQLANRKLILVNEKLADLSRIQSVLERAVAGCRSTQPYEGCPIIESLIDPKA</sequence>
<dbReference type="RefSeq" id="WP_368374790.1">
    <property type="nucleotide sequence ID" value="NZ_JBFRYB010000001.1"/>
</dbReference>
<gene>
    <name evidence="3" type="ORF">AB4875_04160</name>
</gene>
<dbReference type="PANTHER" id="PTHR30204:SF92">
    <property type="entry name" value="HTH-TYPE TRANSCRIPTIONAL REGULATOR ZNTR"/>
    <property type="match status" value="1"/>
</dbReference>
<reference evidence="3 4" key="1">
    <citation type="journal article" date="2011" name="Int. J. Syst. Evol. Microbiol.">
        <title>Zhongshania antarctica gen. nov., sp. nov. and Zhongshania guokunii sp. nov., gammaproteobacteria respectively isolated from coastal attached (fast) ice and surface seawater of the Antarctic.</title>
        <authorList>
            <person name="Li H.J."/>
            <person name="Zhang X.Y."/>
            <person name="Chen C.X."/>
            <person name="Zhang Y.J."/>
            <person name="Gao Z.M."/>
            <person name="Yu Y."/>
            <person name="Chen X.L."/>
            <person name="Chen B."/>
            <person name="Zhang Y.Z."/>
        </authorList>
    </citation>
    <scope>NUCLEOTIDE SEQUENCE [LARGE SCALE GENOMIC DNA]</scope>
    <source>
        <strain evidence="3 4">R06B22</strain>
    </source>
</reference>
<accession>A0ABV3TSU2</accession>
<name>A0ABV3TSU2_9GAMM</name>